<dbReference type="EMBL" id="FNAN01000007">
    <property type="protein sequence ID" value="SDE79626.1"/>
    <property type="molecule type" value="Genomic_DNA"/>
</dbReference>
<accession>A0A1G7FUR6</accession>
<keyword evidence="2" id="KW-1185">Reference proteome</keyword>
<evidence type="ECO:0008006" key="3">
    <source>
        <dbReference type="Google" id="ProtNLM"/>
    </source>
</evidence>
<dbReference type="Proteomes" id="UP000198748">
    <property type="component" value="Unassembled WGS sequence"/>
</dbReference>
<evidence type="ECO:0000313" key="1">
    <source>
        <dbReference type="EMBL" id="SDE79626.1"/>
    </source>
</evidence>
<reference evidence="2" key="1">
    <citation type="submission" date="2016-10" db="EMBL/GenBank/DDBJ databases">
        <authorList>
            <person name="Varghese N."/>
            <person name="Submissions S."/>
        </authorList>
    </citation>
    <scope>NUCLEOTIDE SEQUENCE [LARGE SCALE GENOMIC DNA]</scope>
    <source>
        <strain evidence="2">DSM 25329</strain>
    </source>
</reference>
<evidence type="ECO:0000313" key="2">
    <source>
        <dbReference type="Proteomes" id="UP000198748"/>
    </source>
</evidence>
<dbReference type="OrthoDB" id="9764969at2"/>
<dbReference type="RefSeq" id="WP_090149878.1">
    <property type="nucleotide sequence ID" value="NZ_FNAN01000007.1"/>
</dbReference>
<dbReference type="AlphaFoldDB" id="A0A1G7FUR6"/>
<name>A0A1G7FUR6_9BACT</name>
<dbReference type="Gene3D" id="2.120.10.10">
    <property type="match status" value="1"/>
</dbReference>
<proteinExistence type="predicted"/>
<dbReference type="InterPro" id="IPR036278">
    <property type="entry name" value="Sialidase_sf"/>
</dbReference>
<dbReference type="CDD" id="cd15482">
    <property type="entry name" value="Sialidase_non-viral"/>
    <property type="match status" value="1"/>
</dbReference>
<organism evidence="1 2">
    <name type="scientific">Dyadobacter soli</name>
    <dbReference type="NCBI Taxonomy" id="659014"/>
    <lineage>
        <taxon>Bacteria</taxon>
        <taxon>Pseudomonadati</taxon>
        <taxon>Bacteroidota</taxon>
        <taxon>Cytophagia</taxon>
        <taxon>Cytophagales</taxon>
        <taxon>Spirosomataceae</taxon>
        <taxon>Dyadobacter</taxon>
    </lineage>
</organism>
<sequence>MKNTIYYIGLLLLCIGAGSKIPADKTIAENERAIDSTFTGTCPYLFQSADTLAVFSWVRTVSESKAVLCYRVSKGNGFSKTILVPGSEKVKPHGENLPKVIVAPDGRVIAAWGVANPNPKNPYSGLIYYTSSADGGTTWTSPAPLSPDPNSIDQRYFDFEILPDRSVGVVWLDSRKNNPRDGSSLYFARFGKSNAFEGEKVIDETVCQCCRTDLFTDNTGGLHVAYRKILNDSIRDMVHIVSKDNGVSFSAPARISPDNWVISACPHTGPAIAQTSTGLSFVWYTMGSGKGVFYASSKDNGQTFTAKNAVGASTAGKHPQIQILKNGNQAIVWDEHTGEGSRIGLEIRTPAGKKLRTRYLPSKAGYATFPVIKLVGKDILVAYSGSGTAEDKDRVYFQRVAVE</sequence>
<protein>
    <recommendedName>
        <fullName evidence="3">BNR repeat-like domain-containing protein</fullName>
    </recommendedName>
</protein>
<gene>
    <name evidence="1" type="ORF">SAMN04487996_10717</name>
</gene>
<dbReference type="SUPFAM" id="SSF50939">
    <property type="entry name" value="Sialidases"/>
    <property type="match status" value="1"/>
</dbReference>
<dbReference type="STRING" id="659014.SAMN04487996_10717"/>